<gene>
    <name evidence="10" type="ORF">C0039_11925</name>
</gene>
<keyword evidence="7" id="KW-0407">Ion channel</keyword>
<comment type="caution">
    <text evidence="10">The sequence shown here is derived from an EMBL/GenBank/DDBJ whole genome shotgun (WGS) entry which is preliminary data.</text>
</comment>
<dbReference type="InterPro" id="IPR010920">
    <property type="entry name" value="LSM_dom_sf"/>
</dbReference>
<dbReference type="Gene3D" id="2.30.30.60">
    <property type="match status" value="1"/>
</dbReference>
<evidence type="ECO:0000259" key="9">
    <source>
        <dbReference type="Pfam" id="PF21082"/>
    </source>
</evidence>
<comment type="function">
    <text evidence="7">Mechanosensitive channel that participates in the regulation of osmotic pressure changes within the cell, opening in response to stretch forces in the membrane lipid bilayer, without the need for other proteins. Contributes to normal resistance to hypoosmotic shock. Forms an ion channel of 1.0 nanosiemens conductance with a slight preference for anions.</text>
</comment>
<dbReference type="SUPFAM" id="SSF50182">
    <property type="entry name" value="Sm-like ribonucleoproteins"/>
    <property type="match status" value="1"/>
</dbReference>
<evidence type="ECO:0000256" key="7">
    <source>
        <dbReference type="RuleBase" id="RU369025"/>
    </source>
</evidence>
<dbReference type="AlphaFoldDB" id="A0A2N5X1X5"/>
<dbReference type="InterPro" id="IPR023408">
    <property type="entry name" value="MscS_beta-dom_sf"/>
</dbReference>
<evidence type="ECO:0000313" key="10">
    <source>
        <dbReference type="EMBL" id="PLW68478.1"/>
    </source>
</evidence>
<keyword evidence="3" id="KW-1003">Cell membrane</keyword>
<feature type="domain" description="Mechanosensitive ion channel MscS" evidence="8">
    <location>
        <begin position="109"/>
        <end position="159"/>
    </location>
</feature>
<dbReference type="InterPro" id="IPR049278">
    <property type="entry name" value="MS_channel_C"/>
</dbReference>
<dbReference type="GO" id="GO:0005886">
    <property type="term" value="C:plasma membrane"/>
    <property type="evidence" value="ECO:0007669"/>
    <property type="project" value="UniProtKB-SubCell"/>
</dbReference>
<dbReference type="Proteomes" id="UP000235005">
    <property type="component" value="Unassembled WGS sequence"/>
</dbReference>
<evidence type="ECO:0000259" key="8">
    <source>
        <dbReference type="Pfam" id="PF00924"/>
    </source>
</evidence>
<dbReference type="GO" id="GO:0008381">
    <property type="term" value="F:mechanosensitive monoatomic ion channel activity"/>
    <property type="evidence" value="ECO:0007669"/>
    <property type="project" value="InterPro"/>
</dbReference>
<organism evidence="10 11">
    <name type="scientific">Pseudohalioglobus lutimaris</name>
    <dbReference type="NCBI Taxonomy" id="1737061"/>
    <lineage>
        <taxon>Bacteria</taxon>
        <taxon>Pseudomonadati</taxon>
        <taxon>Pseudomonadota</taxon>
        <taxon>Gammaproteobacteria</taxon>
        <taxon>Cellvibrionales</taxon>
        <taxon>Halieaceae</taxon>
        <taxon>Pseudohalioglobus</taxon>
    </lineage>
</organism>
<dbReference type="PANTHER" id="PTHR30221">
    <property type="entry name" value="SMALL-CONDUCTANCE MECHANOSENSITIVE CHANNEL"/>
    <property type="match status" value="1"/>
</dbReference>
<keyword evidence="7" id="KW-0997">Cell inner membrane</keyword>
<keyword evidence="4 7" id="KW-0812">Transmembrane</keyword>
<dbReference type="InterPro" id="IPR006685">
    <property type="entry name" value="MscS_channel_2nd"/>
</dbReference>
<dbReference type="InterPro" id="IPR011066">
    <property type="entry name" value="MscS_channel_C_sf"/>
</dbReference>
<dbReference type="Pfam" id="PF00924">
    <property type="entry name" value="MS_channel_2nd"/>
    <property type="match status" value="1"/>
</dbReference>
<comment type="similarity">
    <text evidence="2 7">Belongs to the MscS (TC 1.A.23) family.</text>
</comment>
<dbReference type="RefSeq" id="WP_076000222.1">
    <property type="nucleotide sequence ID" value="NZ_PKUS01000013.1"/>
</dbReference>
<dbReference type="OrthoDB" id="5734642at2"/>
<keyword evidence="6 7" id="KW-0472">Membrane</keyword>
<proteinExistence type="inferred from homology"/>
<comment type="caution">
    <text evidence="7">Lacks conserved residue(s) required for the propagation of feature annotation.</text>
</comment>
<comment type="subunit">
    <text evidence="7">Homoheptamer.</text>
</comment>
<dbReference type="Gene3D" id="3.30.70.100">
    <property type="match status" value="1"/>
</dbReference>
<feature type="transmembrane region" description="Helical" evidence="7">
    <location>
        <begin position="55"/>
        <end position="77"/>
    </location>
</feature>
<evidence type="ECO:0000256" key="5">
    <source>
        <dbReference type="ARBA" id="ARBA00022989"/>
    </source>
</evidence>
<evidence type="ECO:0000256" key="3">
    <source>
        <dbReference type="ARBA" id="ARBA00022475"/>
    </source>
</evidence>
<dbReference type="EMBL" id="PKUS01000013">
    <property type="protein sequence ID" value="PLW68478.1"/>
    <property type="molecule type" value="Genomic_DNA"/>
</dbReference>
<feature type="transmembrane region" description="Helical" evidence="7">
    <location>
        <begin position="12"/>
        <end position="35"/>
    </location>
</feature>
<protein>
    <recommendedName>
        <fullName evidence="7">Small-conductance mechanosensitive channel</fullName>
    </recommendedName>
</protein>
<feature type="transmembrane region" description="Helical" evidence="7">
    <location>
        <begin position="83"/>
        <end position="105"/>
    </location>
</feature>
<reference evidence="10 11" key="1">
    <citation type="submission" date="2018-01" db="EMBL/GenBank/DDBJ databases">
        <title>The draft genome sequence of Halioglobus lutimaris HF004.</title>
        <authorList>
            <person name="Du Z.-J."/>
            <person name="Shi M.-J."/>
        </authorList>
    </citation>
    <scope>NUCLEOTIDE SEQUENCE [LARGE SCALE GENOMIC DNA]</scope>
    <source>
        <strain evidence="10 11">HF004</strain>
    </source>
</reference>
<keyword evidence="11" id="KW-1185">Reference proteome</keyword>
<dbReference type="Pfam" id="PF21082">
    <property type="entry name" value="MS_channel_3rd"/>
    <property type="match status" value="1"/>
</dbReference>
<evidence type="ECO:0000313" key="11">
    <source>
        <dbReference type="Proteomes" id="UP000235005"/>
    </source>
</evidence>
<name>A0A2N5X1X5_9GAMM</name>
<sequence length="259" mass="28073">MNEMKALVGQLAGYGQLIASVLVVLFGGMVAVVVLYRLVSRFVKPGGKYGRAIKVFFGAIYAMVLVIAVLIAAQRIGLPVQGLAGPAILIVMVISVVVFFLVPFLPRLPFVLGDMVQIRDVTGIVDAITAYQVVVRSFDGQTIFIPTALVMASPIRNFSAVPHRRIQMDVDVYAEDDIERARSLLLETMDLNANVLAEPAPAVFVTGVTGERASMVAFCWVANEDWFGTRDALWVALSSAFADDDKVRLALPRLDIATS</sequence>
<evidence type="ECO:0000256" key="1">
    <source>
        <dbReference type="ARBA" id="ARBA00004651"/>
    </source>
</evidence>
<dbReference type="PANTHER" id="PTHR30221:SF1">
    <property type="entry name" value="SMALL-CONDUCTANCE MECHANOSENSITIVE CHANNEL"/>
    <property type="match status" value="1"/>
</dbReference>
<evidence type="ECO:0000256" key="4">
    <source>
        <dbReference type="ARBA" id="ARBA00022692"/>
    </source>
</evidence>
<dbReference type="SUPFAM" id="SSF82689">
    <property type="entry name" value="Mechanosensitive channel protein MscS (YggB), C-terminal domain"/>
    <property type="match status" value="1"/>
</dbReference>
<keyword evidence="7" id="KW-0406">Ion transport</keyword>
<feature type="domain" description="Mechanosensitive ion channel MscS C-terminal" evidence="9">
    <location>
        <begin position="167"/>
        <end position="233"/>
    </location>
</feature>
<evidence type="ECO:0000256" key="6">
    <source>
        <dbReference type="ARBA" id="ARBA00023136"/>
    </source>
</evidence>
<keyword evidence="5 7" id="KW-1133">Transmembrane helix</keyword>
<evidence type="ECO:0000256" key="2">
    <source>
        <dbReference type="ARBA" id="ARBA00008017"/>
    </source>
</evidence>
<accession>A0A2N5X1X5</accession>
<comment type="subcellular location">
    <subcellularLocation>
        <location evidence="7">Cell inner membrane</location>
        <topology evidence="7">Multi-pass membrane protein</topology>
    </subcellularLocation>
    <subcellularLocation>
        <location evidence="1">Cell membrane</location>
        <topology evidence="1">Multi-pass membrane protein</topology>
    </subcellularLocation>
</comment>
<dbReference type="InterPro" id="IPR045275">
    <property type="entry name" value="MscS_archaea/bacteria_type"/>
</dbReference>
<keyword evidence="7" id="KW-0813">Transport</keyword>